<reference evidence="1 2" key="2">
    <citation type="journal article" date="2022" name="Mol. Ecol. Resour.">
        <title>The genomes of chicory, endive, great burdock and yacon provide insights into Asteraceae paleo-polyploidization history and plant inulin production.</title>
        <authorList>
            <person name="Fan W."/>
            <person name="Wang S."/>
            <person name="Wang H."/>
            <person name="Wang A."/>
            <person name="Jiang F."/>
            <person name="Liu H."/>
            <person name="Zhao H."/>
            <person name="Xu D."/>
            <person name="Zhang Y."/>
        </authorList>
    </citation>
    <scope>NUCLEOTIDE SEQUENCE [LARGE SCALE GENOMIC DNA]</scope>
    <source>
        <strain evidence="2">cv. Yunnan</strain>
        <tissue evidence="1">Leaves</tissue>
    </source>
</reference>
<evidence type="ECO:0000313" key="1">
    <source>
        <dbReference type="EMBL" id="KAI3756273.1"/>
    </source>
</evidence>
<protein>
    <submittedName>
        <fullName evidence="1">Uncharacterized protein</fullName>
    </submittedName>
</protein>
<comment type="caution">
    <text evidence="1">The sequence shown here is derived from an EMBL/GenBank/DDBJ whole genome shotgun (WGS) entry which is preliminary data.</text>
</comment>
<proteinExistence type="predicted"/>
<gene>
    <name evidence="1" type="ORF">L1987_56092</name>
</gene>
<organism evidence="1 2">
    <name type="scientific">Smallanthus sonchifolius</name>
    <dbReference type="NCBI Taxonomy" id="185202"/>
    <lineage>
        <taxon>Eukaryota</taxon>
        <taxon>Viridiplantae</taxon>
        <taxon>Streptophyta</taxon>
        <taxon>Embryophyta</taxon>
        <taxon>Tracheophyta</taxon>
        <taxon>Spermatophyta</taxon>
        <taxon>Magnoliopsida</taxon>
        <taxon>eudicotyledons</taxon>
        <taxon>Gunneridae</taxon>
        <taxon>Pentapetalae</taxon>
        <taxon>asterids</taxon>
        <taxon>campanulids</taxon>
        <taxon>Asterales</taxon>
        <taxon>Asteraceae</taxon>
        <taxon>Asteroideae</taxon>
        <taxon>Heliantheae alliance</taxon>
        <taxon>Millerieae</taxon>
        <taxon>Smallanthus</taxon>
    </lineage>
</organism>
<evidence type="ECO:0000313" key="2">
    <source>
        <dbReference type="Proteomes" id="UP001056120"/>
    </source>
</evidence>
<keyword evidence="2" id="KW-1185">Reference proteome</keyword>
<dbReference type="EMBL" id="CM042035">
    <property type="protein sequence ID" value="KAI3756273.1"/>
    <property type="molecule type" value="Genomic_DNA"/>
</dbReference>
<name>A0ACB9ECF2_9ASTR</name>
<reference evidence="2" key="1">
    <citation type="journal article" date="2022" name="Mol. Ecol. Resour.">
        <title>The genomes of chicory, endive, great burdock and yacon provide insights into Asteraceae palaeo-polyploidization history and plant inulin production.</title>
        <authorList>
            <person name="Fan W."/>
            <person name="Wang S."/>
            <person name="Wang H."/>
            <person name="Wang A."/>
            <person name="Jiang F."/>
            <person name="Liu H."/>
            <person name="Zhao H."/>
            <person name="Xu D."/>
            <person name="Zhang Y."/>
        </authorList>
    </citation>
    <scope>NUCLEOTIDE SEQUENCE [LARGE SCALE GENOMIC DNA]</scope>
    <source>
        <strain evidence="2">cv. Yunnan</strain>
    </source>
</reference>
<dbReference type="Proteomes" id="UP001056120">
    <property type="component" value="Linkage Group LG18"/>
</dbReference>
<sequence length="347" mass="39198">MTRWQRSHLSFCIFILVAPNIESDGLKKILYYTRNQNNQFEELTLYKYCFMEYQGHVLVHLRLGIILSLLAGITYCKHTPESFSELFGSHKYITEAYFQKHDTLIDRVFQDFISSELSHGFCGKQNFMPKPSVMQRQLTGEGSHRRLTSSIRIEIQPEVISKLHSLSCEAVVIERLPSGVFADPFELEHLTERGVFSGASAFGDTDLELPTVRANRSVVEVHMDLSPNSLSGNKNDWELNVELPLHARYEPLGKQGYTRVEFASPDLFVHCIFERDPLNQSCIVSSTSEGVRSNSAAIVWEIPSGIVKHTKIVSVLTFIAAVVGALSIFMACIFYSEISVYNGSKQS</sequence>
<accession>A0ACB9ECF2</accession>